<keyword evidence="4" id="KW-0238">DNA-binding</keyword>
<dbReference type="InterPro" id="IPR044810">
    <property type="entry name" value="WRKY_plant"/>
</dbReference>
<dbReference type="PROSITE" id="PS50811">
    <property type="entry name" value="WRKY"/>
    <property type="match status" value="2"/>
</dbReference>
<organism evidence="9 10">
    <name type="scientific">Tetracentron sinense</name>
    <name type="common">Spur-leaf</name>
    <dbReference type="NCBI Taxonomy" id="13715"/>
    <lineage>
        <taxon>Eukaryota</taxon>
        <taxon>Viridiplantae</taxon>
        <taxon>Streptophyta</taxon>
        <taxon>Embryophyta</taxon>
        <taxon>Tracheophyta</taxon>
        <taxon>Spermatophyta</taxon>
        <taxon>Magnoliopsida</taxon>
        <taxon>Trochodendrales</taxon>
        <taxon>Trochodendraceae</taxon>
        <taxon>Tetracentron</taxon>
    </lineage>
</organism>
<feature type="region of interest" description="Disordered" evidence="7">
    <location>
        <begin position="141"/>
        <end position="161"/>
    </location>
</feature>
<feature type="region of interest" description="Disordered" evidence="7">
    <location>
        <begin position="174"/>
        <end position="213"/>
    </location>
</feature>
<gene>
    <name evidence="9" type="ORF">HHK36_013200</name>
</gene>
<evidence type="ECO:0000256" key="1">
    <source>
        <dbReference type="ARBA" id="ARBA00004123"/>
    </source>
</evidence>
<dbReference type="FunFam" id="2.20.25.80:FF:000001">
    <property type="entry name" value="WRKY transcription factor 33"/>
    <property type="match status" value="1"/>
</dbReference>
<dbReference type="InterPro" id="IPR036576">
    <property type="entry name" value="WRKY_dom_sf"/>
</dbReference>
<evidence type="ECO:0000256" key="5">
    <source>
        <dbReference type="ARBA" id="ARBA00023163"/>
    </source>
</evidence>
<dbReference type="SMART" id="SM00774">
    <property type="entry name" value="WRKY"/>
    <property type="match status" value="2"/>
</dbReference>
<dbReference type="EMBL" id="JABCRI010000008">
    <property type="protein sequence ID" value="KAF8402248.1"/>
    <property type="molecule type" value="Genomic_DNA"/>
</dbReference>
<evidence type="ECO:0000256" key="3">
    <source>
        <dbReference type="ARBA" id="ARBA00023015"/>
    </source>
</evidence>
<dbReference type="OMA" id="FPMEFPE"/>
<feature type="compositionally biased region" description="Basic and acidic residues" evidence="7">
    <location>
        <begin position="405"/>
        <end position="419"/>
    </location>
</feature>
<proteinExistence type="predicted"/>
<dbReference type="SUPFAM" id="SSF118290">
    <property type="entry name" value="WRKY DNA-binding domain"/>
    <property type="match status" value="2"/>
</dbReference>
<keyword evidence="3" id="KW-0805">Transcription regulation</keyword>
<dbReference type="PANTHER" id="PTHR31221">
    <property type="entry name" value="WRKY TRANSCRIPTION FACTOR PROTEIN 1-RELATED"/>
    <property type="match status" value="1"/>
</dbReference>
<accession>A0A834ZBS8</accession>
<keyword evidence="2" id="KW-0677">Repeat</keyword>
<evidence type="ECO:0000256" key="2">
    <source>
        <dbReference type="ARBA" id="ARBA00022737"/>
    </source>
</evidence>
<evidence type="ECO:0000256" key="4">
    <source>
        <dbReference type="ARBA" id="ARBA00023125"/>
    </source>
</evidence>
<evidence type="ECO:0000256" key="7">
    <source>
        <dbReference type="SAM" id="MobiDB-lite"/>
    </source>
</evidence>
<feature type="compositionally biased region" description="Polar residues" evidence="7">
    <location>
        <begin position="141"/>
        <end position="154"/>
    </location>
</feature>
<dbReference type="PANTHER" id="PTHR31221:SF126">
    <property type="entry name" value="WRKY DOMAIN-CONTAINING PROTEIN"/>
    <property type="match status" value="1"/>
</dbReference>
<dbReference type="GO" id="GO:0003700">
    <property type="term" value="F:DNA-binding transcription factor activity"/>
    <property type="evidence" value="ECO:0007669"/>
    <property type="project" value="InterPro"/>
</dbReference>
<reference evidence="9 10" key="1">
    <citation type="submission" date="2020-04" db="EMBL/GenBank/DDBJ databases">
        <title>Plant Genome Project.</title>
        <authorList>
            <person name="Zhang R.-G."/>
        </authorList>
    </citation>
    <scope>NUCLEOTIDE SEQUENCE [LARGE SCALE GENOMIC DNA]</scope>
    <source>
        <strain evidence="9">YNK0</strain>
        <tissue evidence="9">Leaf</tissue>
    </source>
</reference>
<dbReference type="FunFam" id="2.20.25.80:FF:000006">
    <property type="entry name" value="WRKY transcription factor"/>
    <property type="match status" value="1"/>
</dbReference>
<evidence type="ECO:0000259" key="8">
    <source>
        <dbReference type="PROSITE" id="PS50811"/>
    </source>
</evidence>
<feature type="compositionally biased region" description="Low complexity" evidence="7">
    <location>
        <begin position="190"/>
        <end position="199"/>
    </location>
</feature>
<keyword evidence="6" id="KW-0539">Nucleus</keyword>
<dbReference type="InterPro" id="IPR003657">
    <property type="entry name" value="WRKY_dom"/>
</dbReference>
<evidence type="ECO:0000313" key="10">
    <source>
        <dbReference type="Proteomes" id="UP000655225"/>
    </source>
</evidence>
<feature type="compositionally biased region" description="Polar residues" evidence="7">
    <location>
        <begin position="420"/>
        <end position="439"/>
    </location>
</feature>
<keyword evidence="10" id="KW-1185">Reference proteome</keyword>
<comment type="subcellular location">
    <subcellularLocation>
        <location evidence="1">Nucleus</location>
    </subcellularLocation>
</comment>
<comment type="caution">
    <text evidence="9">The sequence shown here is derived from an EMBL/GenBank/DDBJ whole genome shotgun (WGS) entry which is preliminary data.</text>
</comment>
<dbReference type="GO" id="GO:0043565">
    <property type="term" value="F:sequence-specific DNA binding"/>
    <property type="evidence" value="ECO:0007669"/>
    <property type="project" value="InterPro"/>
</dbReference>
<dbReference type="Pfam" id="PF03106">
    <property type="entry name" value="WRKY"/>
    <property type="match status" value="2"/>
</dbReference>
<feature type="domain" description="WRKY" evidence="8">
    <location>
        <begin position="513"/>
        <end position="578"/>
    </location>
</feature>
<sequence>MSDTEENSEMVGDLRAMISSPRGLFSAFISEGFASRSLSQLLNEKADDFLVSSHKKLEDCGFGTGSDVPMEVSSDWKPPAVRNGGSIAERRAASCGFSAPRINTARFRSTSPLSSPAVRSPYLTIPPGLSPTTLLDSPVMLSNSQAQPSPTTGTFPLPPFSHESQMPISVTSISHRDKGNDADSSFMFKPHGSPASLPGLPGGENQSQSHGGADANLQAPALVLPQGDFQCQTALLKQDMTKKYPTDSSSDKCISLQTCNSAVASDQEPQNDEPMQGEDAGTHQLLEGDQKGTYPPMGMGRPSEDGYNWRKYGQKQVKGSEYPRSYYKCTHPNCQVKKKVERSHDGQITEIIYRGAHDHPKPQPSRRSVLGSAFSLNEMSEMVESAGSYVRVEGGSVWRTNPQGSKDKVGSDWRADGLERTSSTSVVTELSDPLSTTQGKHLGVLESEDTPELSYASHDEDEDMTAQVSISLGDDADDDESESKRRKKESCLIETNLASRAVREPRVVVQTDSEVDILDDGYRWRKYGQKVVKGNPNPRSYYKCTNAGCSVRKHVERASHDLKSVITTYEGKHNHEVPAARNSSYVNSSGGNLPPVGPNTQRPMAFPGGTNIPKPETQVQDLAPCFERKPKLSSEFLKPSYLGSFPLGASCYEMNFPPVQTSMSYGPFGLNTSHQATSIAQGIPEFPMSLPMSLPQSANLAMVGFDFNNQGKAIIPTQSFIGIQQPKETDMRFLRPKQEQKDDAVYDTRLPINNIASASSSVYRQIMGGFPL</sequence>
<protein>
    <recommendedName>
        <fullName evidence="8">WRKY domain-containing protein</fullName>
    </recommendedName>
</protein>
<dbReference type="AlphaFoldDB" id="A0A834ZBS8"/>
<name>A0A834ZBS8_TETSI</name>
<evidence type="ECO:0000313" key="9">
    <source>
        <dbReference type="EMBL" id="KAF8402248.1"/>
    </source>
</evidence>
<feature type="domain" description="WRKY" evidence="8">
    <location>
        <begin position="304"/>
        <end position="362"/>
    </location>
</feature>
<dbReference type="GO" id="GO:0005634">
    <property type="term" value="C:nucleus"/>
    <property type="evidence" value="ECO:0007669"/>
    <property type="project" value="UniProtKB-SubCell"/>
</dbReference>
<dbReference type="OrthoDB" id="2021103at2759"/>
<dbReference type="Gene3D" id="2.20.25.80">
    <property type="entry name" value="WRKY domain"/>
    <property type="match status" value="2"/>
</dbReference>
<dbReference type="Proteomes" id="UP000655225">
    <property type="component" value="Unassembled WGS sequence"/>
</dbReference>
<keyword evidence="5" id="KW-0804">Transcription</keyword>
<evidence type="ECO:0000256" key="6">
    <source>
        <dbReference type="ARBA" id="ARBA00023242"/>
    </source>
</evidence>
<feature type="region of interest" description="Disordered" evidence="7">
    <location>
        <begin position="396"/>
        <end position="463"/>
    </location>
</feature>